<dbReference type="InterPro" id="IPR057965">
    <property type="entry name" value="STEEP1_dom"/>
</dbReference>
<reference evidence="4" key="1">
    <citation type="submission" date="2022-01" db="EMBL/GenBank/DDBJ databases">
        <authorList>
            <person name="King R."/>
        </authorList>
    </citation>
    <scope>NUCLEOTIDE SEQUENCE</scope>
</reference>
<dbReference type="PANTHER" id="PTHR46355:SF1">
    <property type="entry name" value="STING ER EXIT PROTEIN"/>
    <property type="match status" value="1"/>
</dbReference>
<dbReference type="GO" id="GO:0005737">
    <property type="term" value="C:cytoplasm"/>
    <property type="evidence" value="ECO:0007669"/>
    <property type="project" value="GOC"/>
</dbReference>
<keyword evidence="5" id="KW-1185">Reference proteome</keyword>
<evidence type="ECO:0000313" key="4">
    <source>
        <dbReference type="EMBL" id="CAH1390464.1"/>
    </source>
</evidence>
<dbReference type="InterPro" id="IPR029704">
    <property type="entry name" value="STEEP-like"/>
</dbReference>
<dbReference type="GO" id="GO:0090158">
    <property type="term" value="P:endoplasmic reticulum membrane organization"/>
    <property type="evidence" value="ECO:0007669"/>
    <property type="project" value="TreeGrafter"/>
</dbReference>
<protein>
    <recommendedName>
        <fullName evidence="2">STING ER exit protein</fullName>
    </recommendedName>
</protein>
<feature type="domain" description="STEEP1" evidence="3">
    <location>
        <begin position="22"/>
        <end position="116"/>
    </location>
</feature>
<proteinExistence type="inferred from homology"/>
<dbReference type="AlphaFoldDB" id="A0A9P0GWI8"/>
<dbReference type="Pfam" id="PF25809">
    <property type="entry name" value="STEEP1"/>
    <property type="match status" value="1"/>
</dbReference>
<comment type="similarity">
    <text evidence="1">Belongs to the STEEP1 family.</text>
</comment>
<evidence type="ECO:0000256" key="2">
    <source>
        <dbReference type="ARBA" id="ARBA00024237"/>
    </source>
</evidence>
<name>A0A9P0GWI8_NEZVI</name>
<dbReference type="OrthoDB" id="418131at2759"/>
<accession>A0A9P0GWI8</accession>
<sequence>MEGILDEPKTYVNCTNVGIIDASLNDYYCVCGKVVLIVNKPLQKLPLRKTDGARVLDSKKHVYKIIAETEPETVHILRKKGVEKQFRLKCKYCKLSVFYKHDTNSGVTFILKNAVFGKINTELGEKGVLLRKGETQITSSEMATKDRKNKISGLRLTSYKENYQIIKQVLEKQGKWEKCQAISGDPSNSQ</sequence>
<dbReference type="Proteomes" id="UP001152798">
    <property type="component" value="Chromosome 1"/>
</dbReference>
<dbReference type="PANTHER" id="PTHR46355">
    <property type="entry name" value="UPF0428 PROTEIN CXORF56"/>
    <property type="match status" value="1"/>
</dbReference>
<organism evidence="4 5">
    <name type="scientific">Nezara viridula</name>
    <name type="common">Southern green stink bug</name>
    <name type="synonym">Cimex viridulus</name>
    <dbReference type="NCBI Taxonomy" id="85310"/>
    <lineage>
        <taxon>Eukaryota</taxon>
        <taxon>Metazoa</taxon>
        <taxon>Ecdysozoa</taxon>
        <taxon>Arthropoda</taxon>
        <taxon>Hexapoda</taxon>
        <taxon>Insecta</taxon>
        <taxon>Pterygota</taxon>
        <taxon>Neoptera</taxon>
        <taxon>Paraneoptera</taxon>
        <taxon>Hemiptera</taxon>
        <taxon>Heteroptera</taxon>
        <taxon>Panheteroptera</taxon>
        <taxon>Pentatomomorpha</taxon>
        <taxon>Pentatomoidea</taxon>
        <taxon>Pentatomidae</taxon>
        <taxon>Pentatominae</taxon>
        <taxon>Nezara</taxon>
    </lineage>
</organism>
<evidence type="ECO:0000256" key="1">
    <source>
        <dbReference type="ARBA" id="ARBA00024205"/>
    </source>
</evidence>
<evidence type="ECO:0000313" key="5">
    <source>
        <dbReference type="Proteomes" id="UP001152798"/>
    </source>
</evidence>
<dbReference type="GO" id="GO:0006888">
    <property type="term" value="P:endoplasmic reticulum to Golgi vesicle-mediated transport"/>
    <property type="evidence" value="ECO:0007669"/>
    <property type="project" value="TreeGrafter"/>
</dbReference>
<evidence type="ECO:0000259" key="3">
    <source>
        <dbReference type="Pfam" id="PF25809"/>
    </source>
</evidence>
<dbReference type="EMBL" id="OV725077">
    <property type="protein sequence ID" value="CAH1390464.1"/>
    <property type="molecule type" value="Genomic_DNA"/>
</dbReference>
<gene>
    <name evidence="4" type="ORF">NEZAVI_LOCUS1664</name>
</gene>